<accession>A0ABU3M2I5</accession>
<evidence type="ECO:0000259" key="1">
    <source>
        <dbReference type="Pfam" id="PF00149"/>
    </source>
</evidence>
<dbReference type="InterPro" id="IPR004843">
    <property type="entry name" value="Calcineurin-like_PHP"/>
</dbReference>
<dbReference type="InterPro" id="IPR029052">
    <property type="entry name" value="Metallo-depent_PP-like"/>
</dbReference>
<protein>
    <submittedName>
        <fullName evidence="2">Metallophosphoesterase</fullName>
    </submittedName>
</protein>
<dbReference type="PANTHER" id="PTHR34211">
    <property type="entry name" value="CALCINEURIN-LIKE METALLO-PHOSPHOESTERASE SUPERFAMILY PROTEIN"/>
    <property type="match status" value="1"/>
</dbReference>
<gene>
    <name evidence="2" type="ORF">RQC66_33880</name>
</gene>
<sequence>MSDSSRDTAEGAGWGAAQRGAYERLMPSKVEKISWLDPRMLWAARNGVLASWFGDPTGRTRSRWAAQRAAAGAPADKVIRRDDPDRFSFMVIGDTGEGDAPQYAVVPGFLKVSQDTRFTVLASDVIYPVGSADDYGTKFFRPYQDYRAPIYAIPGNHDWYEDLGGFMRVFCDDAPPLAPEPAPRPLTRAWLRSLLWHRPRRIDGQRLDEARQLRSSPAQQAVQPGPYWAIDAGPVRIIGIDTGLLGTLDAEQGAWLREVSQGPRPKILVTGSPLYVDGEHHPCPIDGGGTVDDLVRDPAHHYVAAIGGDIHNYQRYPVDVDGRTIQYVVSGGGGAFMHATHTIPRVDIAGVTEDTFRCYPLRGDSLAFYSRLYGRRLRLRRFFTLTDTEAAAVVAERLQIRPGRAPGPEARITRRTRLVAGLLGTGRRPDKAKRFRLPVRKIYTQLFSPSSATYSPPFFKCFLRLDVTPESVTLRCQAATGNLAQELDPPVEDEVTITLT</sequence>
<feature type="domain" description="Calcineurin-like phosphoesterase" evidence="1">
    <location>
        <begin position="88"/>
        <end position="312"/>
    </location>
</feature>
<dbReference type="SUPFAM" id="SSF56300">
    <property type="entry name" value="Metallo-dependent phosphatases"/>
    <property type="match status" value="1"/>
</dbReference>
<evidence type="ECO:0000313" key="2">
    <source>
        <dbReference type="EMBL" id="MDT7845716.1"/>
    </source>
</evidence>
<proteinExistence type="predicted"/>
<dbReference type="Gene3D" id="3.60.21.10">
    <property type="match status" value="1"/>
</dbReference>
<dbReference type="PANTHER" id="PTHR34211:SF3">
    <property type="entry name" value="CALCINEURIN-LIKE METALLO-PHOSPHOESTERASE SUPERFAMILY PROTEIN"/>
    <property type="match status" value="1"/>
</dbReference>
<dbReference type="RefSeq" id="WP_314205958.1">
    <property type="nucleotide sequence ID" value="NZ_JAVTLL010000028.1"/>
</dbReference>
<dbReference type="Proteomes" id="UP001257948">
    <property type="component" value="Unassembled WGS sequence"/>
</dbReference>
<organism evidence="2 3">
    <name type="scientific">Streptomyces justiciae</name>
    <dbReference type="NCBI Taxonomy" id="2780140"/>
    <lineage>
        <taxon>Bacteria</taxon>
        <taxon>Bacillati</taxon>
        <taxon>Actinomycetota</taxon>
        <taxon>Actinomycetes</taxon>
        <taxon>Kitasatosporales</taxon>
        <taxon>Streptomycetaceae</taxon>
        <taxon>Streptomyces</taxon>
    </lineage>
</organism>
<comment type="caution">
    <text evidence="2">The sequence shown here is derived from an EMBL/GenBank/DDBJ whole genome shotgun (WGS) entry which is preliminary data.</text>
</comment>
<dbReference type="EMBL" id="JAVTLL010000028">
    <property type="protein sequence ID" value="MDT7845716.1"/>
    <property type="molecule type" value="Genomic_DNA"/>
</dbReference>
<name>A0ABU3M2I5_9ACTN</name>
<evidence type="ECO:0000313" key="3">
    <source>
        <dbReference type="Proteomes" id="UP001257948"/>
    </source>
</evidence>
<reference evidence="3" key="1">
    <citation type="submission" date="2023-07" db="EMBL/GenBank/DDBJ databases">
        <title>Draft genome sequence of the endophytic actinobacterium Streptomyces justiciae WPN32, a potential antibiotic producer.</title>
        <authorList>
            <person name="Yasawong M."/>
            <person name="Pana W."/>
            <person name="Ganta P."/>
            <person name="Santapan N."/>
            <person name="Songngamsuk T."/>
            <person name="Phatcharaharikarn M."/>
            <person name="Kerdtoob S."/>
            <person name="Nantapong N."/>
        </authorList>
    </citation>
    <scope>NUCLEOTIDE SEQUENCE [LARGE SCALE GENOMIC DNA]</scope>
    <source>
        <strain evidence="3">WPN32</strain>
    </source>
</reference>
<dbReference type="Pfam" id="PF00149">
    <property type="entry name" value="Metallophos"/>
    <property type="match status" value="1"/>
</dbReference>
<keyword evidence="3" id="KW-1185">Reference proteome</keyword>